<reference evidence="2" key="4">
    <citation type="submission" date="2023-01" db="EMBL/GenBank/DDBJ databases">
        <title>Draft genome sequence of Methylobacterium oxalidis strain NBRC 107715.</title>
        <authorList>
            <person name="Sun Q."/>
            <person name="Mori K."/>
        </authorList>
    </citation>
    <scope>NUCLEOTIDE SEQUENCE</scope>
    <source>
        <strain evidence="2">NBRC 107715</strain>
    </source>
</reference>
<name>A0A512J572_9HYPH</name>
<dbReference type="EMBL" id="BSPK01000076">
    <property type="protein sequence ID" value="GLS65638.1"/>
    <property type="molecule type" value="Genomic_DNA"/>
</dbReference>
<dbReference type="EMBL" id="BJZU01000061">
    <property type="protein sequence ID" value="GEP05083.1"/>
    <property type="molecule type" value="Genomic_DNA"/>
</dbReference>
<comment type="caution">
    <text evidence="1">The sequence shown here is derived from an EMBL/GenBank/DDBJ whole genome shotgun (WGS) entry which is preliminary data.</text>
</comment>
<dbReference type="RefSeq" id="WP_147026660.1">
    <property type="nucleotide sequence ID" value="NZ_BJZU01000061.1"/>
</dbReference>
<dbReference type="OrthoDB" id="8005743at2"/>
<evidence type="ECO:0000313" key="4">
    <source>
        <dbReference type="Proteomes" id="UP001156856"/>
    </source>
</evidence>
<sequence length="70" mass="7453">MPDFVAALAAAAVFCLSLIVLNALTRLALLWQVAPHDLAENGFLQLGGAVILARAAYRRAPLPARRRAEG</sequence>
<reference evidence="1 3" key="3">
    <citation type="submission" date="2019-07" db="EMBL/GenBank/DDBJ databases">
        <title>Whole genome shotgun sequence of Methylobacterium oxalidis NBRC 107715.</title>
        <authorList>
            <person name="Hosoyama A."/>
            <person name="Uohara A."/>
            <person name="Ohji S."/>
            <person name="Ichikawa N."/>
        </authorList>
    </citation>
    <scope>NUCLEOTIDE SEQUENCE [LARGE SCALE GENOMIC DNA]</scope>
    <source>
        <strain evidence="1 3">NBRC 107715</strain>
    </source>
</reference>
<evidence type="ECO:0000313" key="2">
    <source>
        <dbReference type="EMBL" id="GLS65638.1"/>
    </source>
</evidence>
<organism evidence="1 3">
    <name type="scientific">Methylobacterium oxalidis</name>
    <dbReference type="NCBI Taxonomy" id="944322"/>
    <lineage>
        <taxon>Bacteria</taxon>
        <taxon>Pseudomonadati</taxon>
        <taxon>Pseudomonadota</taxon>
        <taxon>Alphaproteobacteria</taxon>
        <taxon>Hyphomicrobiales</taxon>
        <taxon>Methylobacteriaceae</taxon>
        <taxon>Methylobacterium</taxon>
    </lineage>
</organism>
<reference evidence="2" key="1">
    <citation type="journal article" date="2014" name="Int. J. Syst. Evol. Microbiol.">
        <title>Complete genome of a new Firmicutes species belonging to the dominant human colonic microbiota ('Ruminococcus bicirculans') reveals two chromosomes and a selective capacity to utilize plant glucans.</title>
        <authorList>
            <consortium name="NISC Comparative Sequencing Program"/>
            <person name="Wegmann U."/>
            <person name="Louis P."/>
            <person name="Goesmann A."/>
            <person name="Henrissat B."/>
            <person name="Duncan S.H."/>
            <person name="Flint H.J."/>
        </authorList>
    </citation>
    <scope>NUCLEOTIDE SEQUENCE</scope>
    <source>
        <strain evidence="2">NBRC 107715</strain>
    </source>
</reference>
<keyword evidence="4" id="KW-1185">Reference proteome</keyword>
<dbReference type="Proteomes" id="UP001156856">
    <property type="component" value="Unassembled WGS sequence"/>
</dbReference>
<reference evidence="4" key="2">
    <citation type="journal article" date="2019" name="Int. J. Syst. Evol. Microbiol.">
        <title>The Global Catalogue of Microorganisms (GCM) 10K type strain sequencing project: providing services to taxonomists for standard genome sequencing and annotation.</title>
        <authorList>
            <consortium name="The Broad Institute Genomics Platform"/>
            <consortium name="The Broad Institute Genome Sequencing Center for Infectious Disease"/>
            <person name="Wu L."/>
            <person name="Ma J."/>
        </authorList>
    </citation>
    <scope>NUCLEOTIDE SEQUENCE [LARGE SCALE GENOMIC DNA]</scope>
    <source>
        <strain evidence="4">NBRC 107715</strain>
    </source>
</reference>
<evidence type="ECO:0000313" key="3">
    <source>
        <dbReference type="Proteomes" id="UP000321960"/>
    </source>
</evidence>
<gene>
    <name evidence="2" type="ORF">GCM10007888_40200</name>
    <name evidence="1" type="ORF">MOX02_31210</name>
</gene>
<proteinExistence type="predicted"/>
<accession>A0A512J572</accession>
<dbReference type="Proteomes" id="UP000321960">
    <property type="component" value="Unassembled WGS sequence"/>
</dbReference>
<evidence type="ECO:0000313" key="1">
    <source>
        <dbReference type="EMBL" id="GEP05083.1"/>
    </source>
</evidence>
<protein>
    <submittedName>
        <fullName evidence="1">Uncharacterized protein</fullName>
    </submittedName>
</protein>
<dbReference type="AlphaFoldDB" id="A0A512J572"/>